<reference evidence="9" key="1">
    <citation type="submission" date="2020-05" db="EMBL/GenBank/DDBJ databases">
        <authorList>
            <person name="Chiriac C."/>
            <person name="Salcher M."/>
            <person name="Ghai R."/>
            <person name="Kavagutti S V."/>
        </authorList>
    </citation>
    <scope>NUCLEOTIDE SEQUENCE</scope>
</reference>
<dbReference type="InterPro" id="IPR009075">
    <property type="entry name" value="AcylCo_DH/oxidase_C"/>
</dbReference>
<dbReference type="GO" id="GO:0050660">
    <property type="term" value="F:flavin adenine dinucleotide binding"/>
    <property type="evidence" value="ECO:0007669"/>
    <property type="project" value="InterPro"/>
</dbReference>
<keyword evidence="4" id="KW-0274">FAD</keyword>
<dbReference type="Gene3D" id="2.40.110.10">
    <property type="entry name" value="Butyryl-CoA Dehydrogenase, subunit A, domain 2"/>
    <property type="match status" value="1"/>
</dbReference>
<dbReference type="InterPro" id="IPR006091">
    <property type="entry name" value="Acyl-CoA_Oxase/DH_mid-dom"/>
</dbReference>
<feature type="domain" description="Acyl-CoA oxidase/dehydrogenase middle" evidence="7">
    <location>
        <begin position="125"/>
        <end position="220"/>
    </location>
</feature>
<proteinExistence type="inferred from homology"/>
<gene>
    <name evidence="9" type="ORF">UFOPK1722_00781</name>
</gene>
<feature type="domain" description="Acyl-CoA dehydrogenase/oxidase C-terminal" evidence="6">
    <location>
        <begin position="235"/>
        <end position="380"/>
    </location>
</feature>
<protein>
    <submittedName>
        <fullName evidence="9">Unannotated protein</fullName>
    </submittedName>
</protein>
<sequence>MNRSLYDDDHLAFGESFRSFIAKEVTPDYPRWEEDGIAPRELYTKAGASGFVGMAVPEEFGGGGSHDFRFNAIIGEELALAGIGGAGNGITLHNDITTPYFTDICDDDQKARWLPGIASGALITAIAMTEPGTGSDLASITTTARRDGDRYILNGSKTFITNGINSDLVIVAAKTDPSQRHTGMSLLVVERGMPGFERGRNLDKIGQTSADTAELFFTDVEVPVENRLGDEGRAFHYLTSNLAQERLSIAVASLASARACVGWTLDYVKERKAFGTTIGAFQNTKFVLAEQRTEVDVAQAYVDACILALNAGTLSAAEAAAAKYWCTELLKRVSDKCLQLFGGYGYMREYPIARAYADARITTIYGGTTEVMKSIIAKDMGL</sequence>
<evidence type="ECO:0000256" key="1">
    <source>
        <dbReference type="ARBA" id="ARBA00001974"/>
    </source>
</evidence>
<dbReference type="InterPro" id="IPR036250">
    <property type="entry name" value="AcylCo_DH-like_C"/>
</dbReference>
<dbReference type="FunFam" id="1.20.140.10:FF:000001">
    <property type="entry name" value="Acyl-CoA dehydrogenase"/>
    <property type="match status" value="1"/>
</dbReference>
<dbReference type="FunFam" id="2.40.110.10:FF:000002">
    <property type="entry name" value="Acyl-CoA dehydrogenase fadE12"/>
    <property type="match status" value="1"/>
</dbReference>
<dbReference type="InterPro" id="IPR046373">
    <property type="entry name" value="Acyl-CoA_Oxase/DH_mid-dom_sf"/>
</dbReference>
<dbReference type="InterPro" id="IPR009100">
    <property type="entry name" value="AcylCoA_DH/oxidase_NM_dom_sf"/>
</dbReference>
<dbReference type="SUPFAM" id="SSF56645">
    <property type="entry name" value="Acyl-CoA dehydrogenase NM domain-like"/>
    <property type="match status" value="1"/>
</dbReference>
<evidence type="ECO:0000259" key="7">
    <source>
        <dbReference type="Pfam" id="PF02770"/>
    </source>
</evidence>
<dbReference type="GO" id="GO:0005737">
    <property type="term" value="C:cytoplasm"/>
    <property type="evidence" value="ECO:0007669"/>
    <property type="project" value="TreeGrafter"/>
</dbReference>
<accession>A0A6J6ESR7</accession>
<name>A0A6J6ESR7_9ZZZZ</name>
<dbReference type="Pfam" id="PF00441">
    <property type="entry name" value="Acyl-CoA_dh_1"/>
    <property type="match status" value="1"/>
</dbReference>
<dbReference type="PANTHER" id="PTHR48083">
    <property type="entry name" value="MEDIUM-CHAIN SPECIFIC ACYL-COA DEHYDROGENASE, MITOCHONDRIAL-RELATED"/>
    <property type="match status" value="1"/>
</dbReference>
<dbReference type="Gene3D" id="1.10.540.10">
    <property type="entry name" value="Acyl-CoA dehydrogenase/oxidase, N-terminal domain"/>
    <property type="match status" value="1"/>
</dbReference>
<organism evidence="9">
    <name type="scientific">freshwater metagenome</name>
    <dbReference type="NCBI Taxonomy" id="449393"/>
    <lineage>
        <taxon>unclassified sequences</taxon>
        <taxon>metagenomes</taxon>
        <taxon>ecological metagenomes</taxon>
    </lineage>
</organism>
<dbReference type="Pfam" id="PF02771">
    <property type="entry name" value="Acyl-CoA_dh_N"/>
    <property type="match status" value="1"/>
</dbReference>
<keyword evidence="3" id="KW-0285">Flavoprotein</keyword>
<evidence type="ECO:0000313" key="9">
    <source>
        <dbReference type="EMBL" id="CAB4577653.1"/>
    </source>
</evidence>
<dbReference type="InterPro" id="IPR050741">
    <property type="entry name" value="Acyl-CoA_dehydrogenase"/>
</dbReference>
<evidence type="ECO:0000256" key="2">
    <source>
        <dbReference type="ARBA" id="ARBA00009347"/>
    </source>
</evidence>
<dbReference type="AlphaFoldDB" id="A0A6J6ESR7"/>
<dbReference type="EMBL" id="CAEZTS010000055">
    <property type="protein sequence ID" value="CAB4577653.1"/>
    <property type="molecule type" value="Genomic_DNA"/>
</dbReference>
<dbReference type="GO" id="GO:0033539">
    <property type="term" value="P:fatty acid beta-oxidation using acyl-CoA dehydrogenase"/>
    <property type="evidence" value="ECO:0007669"/>
    <property type="project" value="TreeGrafter"/>
</dbReference>
<keyword evidence="5" id="KW-0560">Oxidoreductase</keyword>
<comment type="cofactor">
    <cofactor evidence="1">
        <name>FAD</name>
        <dbReference type="ChEBI" id="CHEBI:57692"/>
    </cofactor>
</comment>
<dbReference type="PANTHER" id="PTHR48083:SF20">
    <property type="entry name" value="LONG-CHAIN SPECIFIC ACYL-COA DEHYDROGENASE, MITOCHONDRIAL"/>
    <property type="match status" value="1"/>
</dbReference>
<evidence type="ECO:0000259" key="8">
    <source>
        <dbReference type="Pfam" id="PF02771"/>
    </source>
</evidence>
<dbReference type="InterPro" id="IPR006089">
    <property type="entry name" value="Acyl-CoA_DH_CS"/>
</dbReference>
<dbReference type="InterPro" id="IPR037069">
    <property type="entry name" value="AcylCoA_DH/ox_N_sf"/>
</dbReference>
<dbReference type="GO" id="GO:0003995">
    <property type="term" value="F:acyl-CoA dehydrogenase activity"/>
    <property type="evidence" value="ECO:0007669"/>
    <property type="project" value="InterPro"/>
</dbReference>
<dbReference type="Gene3D" id="1.20.140.10">
    <property type="entry name" value="Butyryl-CoA Dehydrogenase, subunit A, domain 3"/>
    <property type="match status" value="1"/>
</dbReference>
<dbReference type="InterPro" id="IPR013786">
    <property type="entry name" value="AcylCoA_DH/ox_N"/>
</dbReference>
<dbReference type="SUPFAM" id="SSF47203">
    <property type="entry name" value="Acyl-CoA dehydrogenase C-terminal domain-like"/>
    <property type="match status" value="1"/>
</dbReference>
<evidence type="ECO:0000259" key="6">
    <source>
        <dbReference type="Pfam" id="PF00441"/>
    </source>
</evidence>
<dbReference type="PROSITE" id="PS00073">
    <property type="entry name" value="ACYL_COA_DH_2"/>
    <property type="match status" value="1"/>
</dbReference>
<dbReference type="Pfam" id="PF02770">
    <property type="entry name" value="Acyl-CoA_dh_M"/>
    <property type="match status" value="1"/>
</dbReference>
<evidence type="ECO:0000256" key="3">
    <source>
        <dbReference type="ARBA" id="ARBA00022630"/>
    </source>
</evidence>
<comment type="similarity">
    <text evidence="2">Belongs to the acyl-CoA dehydrogenase family.</text>
</comment>
<feature type="domain" description="Acyl-CoA dehydrogenase/oxidase N-terminal" evidence="8">
    <location>
        <begin position="8"/>
        <end position="120"/>
    </location>
</feature>
<evidence type="ECO:0000256" key="4">
    <source>
        <dbReference type="ARBA" id="ARBA00022827"/>
    </source>
</evidence>
<evidence type="ECO:0000256" key="5">
    <source>
        <dbReference type="ARBA" id="ARBA00023002"/>
    </source>
</evidence>